<evidence type="ECO:0000313" key="7">
    <source>
        <dbReference type="Proteomes" id="UP001237737"/>
    </source>
</evidence>
<dbReference type="InterPro" id="IPR036390">
    <property type="entry name" value="WH_DNA-bd_sf"/>
</dbReference>
<dbReference type="RefSeq" id="WP_306850549.1">
    <property type="nucleotide sequence ID" value="NZ_JAUSSK010000003.1"/>
</dbReference>
<dbReference type="SUPFAM" id="SSF46785">
    <property type="entry name" value="Winged helix' DNA-binding domain"/>
    <property type="match status" value="1"/>
</dbReference>
<dbReference type="Gene3D" id="1.10.10.10">
    <property type="entry name" value="Winged helix-like DNA-binding domain superfamily/Winged helix DNA-binding domain"/>
    <property type="match status" value="1"/>
</dbReference>
<dbReference type="InterPro" id="IPR005119">
    <property type="entry name" value="LysR_subst-bd"/>
</dbReference>
<protein>
    <submittedName>
        <fullName evidence="6">DNA-binding transcriptional LysR family regulator</fullName>
    </submittedName>
</protein>
<proteinExistence type="inferred from homology"/>
<dbReference type="InterPro" id="IPR058163">
    <property type="entry name" value="LysR-type_TF_proteobact-type"/>
</dbReference>
<keyword evidence="3 6" id="KW-0238">DNA-binding</keyword>
<dbReference type="PANTHER" id="PTHR30537:SF5">
    <property type="entry name" value="HTH-TYPE TRANSCRIPTIONAL ACTIVATOR TTDR-RELATED"/>
    <property type="match status" value="1"/>
</dbReference>
<name>A0ABT9SZL6_9GAMM</name>
<dbReference type="EMBL" id="JAUSSK010000003">
    <property type="protein sequence ID" value="MDQ0010460.1"/>
    <property type="molecule type" value="Genomic_DNA"/>
</dbReference>
<dbReference type="CDD" id="cd08422">
    <property type="entry name" value="PBP2_CrgA_like"/>
    <property type="match status" value="1"/>
</dbReference>
<dbReference type="SUPFAM" id="SSF53850">
    <property type="entry name" value="Periplasmic binding protein-like II"/>
    <property type="match status" value="1"/>
</dbReference>
<comment type="caution">
    <text evidence="6">The sequence shown here is derived from an EMBL/GenBank/DDBJ whole genome shotgun (WGS) entry which is preliminary data.</text>
</comment>
<keyword evidence="2" id="KW-0805">Transcription regulation</keyword>
<dbReference type="Pfam" id="PF00126">
    <property type="entry name" value="HTH_1"/>
    <property type="match status" value="1"/>
</dbReference>
<accession>A0ABT9SZL6</accession>
<dbReference type="InterPro" id="IPR000847">
    <property type="entry name" value="LysR_HTH_N"/>
</dbReference>
<dbReference type="PANTHER" id="PTHR30537">
    <property type="entry name" value="HTH-TYPE TRANSCRIPTIONAL REGULATOR"/>
    <property type="match status" value="1"/>
</dbReference>
<feature type="domain" description="HTH lysR-type" evidence="5">
    <location>
        <begin position="3"/>
        <end position="60"/>
    </location>
</feature>
<evidence type="ECO:0000313" key="6">
    <source>
        <dbReference type="EMBL" id="MDQ0010460.1"/>
    </source>
</evidence>
<evidence type="ECO:0000256" key="1">
    <source>
        <dbReference type="ARBA" id="ARBA00009437"/>
    </source>
</evidence>
<dbReference type="Gene3D" id="3.40.190.290">
    <property type="match status" value="1"/>
</dbReference>
<dbReference type="Pfam" id="PF03466">
    <property type="entry name" value="LysR_substrate"/>
    <property type="match status" value="1"/>
</dbReference>
<comment type="similarity">
    <text evidence="1">Belongs to the LysR transcriptional regulatory family.</text>
</comment>
<reference evidence="6 7" key="1">
    <citation type="submission" date="2023-07" db="EMBL/GenBank/DDBJ databases">
        <title>Sorghum-associated microbial communities from plants grown in Nebraska, USA.</title>
        <authorList>
            <person name="Schachtman D."/>
        </authorList>
    </citation>
    <scope>NUCLEOTIDE SEQUENCE [LARGE SCALE GENOMIC DNA]</scope>
    <source>
        <strain evidence="6 7">CC60</strain>
    </source>
</reference>
<dbReference type="Proteomes" id="UP001237737">
    <property type="component" value="Unassembled WGS sequence"/>
</dbReference>
<dbReference type="InterPro" id="IPR036388">
    <property type="entry name" value="WH-like_DNA-bd_sf"/>
</dbReference>
<keyword evidence="7" id="KW-1185">Reference proteome</keyword>
<evidence type="ECO:0000259" key="5">
    <source>
        <dbReference type="PROSITE" id="PS50931"/>
    </source>
</evidence>
<keyword evidence="4" id="KW-0804">Transcription</keyword>
<evidence type="ECO:0000256" key="3">
    <source>
        <dbReference type="ARBA" id="ARBA00023125"/>
    </source>
</evidence>
<gene>
    <name evidence="6" type="ORF">J2T07_002650</name>
</gene>
<sequence length="299" mass="32590">MLDDLNELRTLQQVLASGSLTAAANAMGVSLAVVSKRLATLERRTGVRLVNRTTRRLSPTEEGARLMVEIDRALEAIRQGEELLATGRDEPVGTLRVSAPVSFGRRHVAPILGELTRRYPQLAISLSLDDKVVDVVGGATDVAIRIGGGLVDSSAAMRKIADNSRILVAAPAYLDRRGRPSTPLDLRNHDLLRYGDFVAPWRLYGPNGATESIPAPARMRVDNGDALHDWCVAGLGIMLKSIVDVSHDMASGRLERVLPDWHGGDLPIVALFPDRTNMPRKARVFLDAMVNAFQEVPRK</sequence>
<evidence type="ECO:0000256" key="2">
    <source>
        <dbReference type="ARBA" id="ARBA00023015"/>
    </source>
</evidence>
<organism evidence="6 7">
    <name type="scientific">Luteibacter jiangsuensis</name>
    <dbReference type="NCBI Taxonomy" id="637577"/>
    <lineage>
        <taxon>Bacteria</taxon>
        <taxon>Pseudomonadati</taxon>
        <taxon>Pseudomonadota</taxon>
        <taxon>Gammaproteobacteria</taxon>
        <taxon>Lysobacterales</taxon>
        <taxon>Rhodanobacteraceae</taxon>
        <taxon>Luteibacter</taxon>
    </lineage>
</organism>
<evidence type="ECO:0000256" key="4">
    <source>
        <dbReference type="ARBA" id="ARBA00023163"/>
    </source>
</evidence>
<dbReference type="PROSITE" id="PS50931">
    <property type="entry name" value="HTH_LYSR"/>
    <property type="match status" value="1"/>
</dbReference>
<dbReference type="GO" id="GO:0003677">
    <property type="term" value="F:DNA binding"/>
    <property type="evidence" value="ECO:0007669"/>
    <property type="project" value="UniProtKB-KW"/>
</dbReference>